<dbReference type="Pfam" id="PF00550">
    <property type="entry name" value="PP-binding"/>
    <property type="match status" value="1"/>
</dbReference>
<keyword evidence="3" id="KW-1185">Reference proteome</keyword>
<proteinExistence type="predicted"/>
<reference evidence="2 3" key="1">
    <citation type="submission" date="2014-06" db="EMBL/GenBank/DDBJ databases">
        <title>Draft genome sequence of Bacillus manliponensis JCM 15802 (MCCC 1A00708).</title>
        <authorList>
            <person name="Lai Q."/>
            <person name="Liu Y."/>
            <person name="Shao Z."/>
        </authorList>
    </citation>
    <scope>NUCLEOTIDE SEQUENCE [LARGE SCALE GENOMIC DNA]</scope>
    <source>
        <strain evidence="2 3">JCM 15802</strain>
    </source>
</reference>
<dbReference type="Gene3D" id="1.10.1200.10">
    <property type="entry name" value="ACP-like"/>
    <property type="match status" value="1"/>
</dbReference>
<evidence type="ECO:0000313" key="3">
    <source>
        <dbReference type="Proteomes" id="UP000027822"/>
    </source>
</evidence>
<organism evidence="2 3">
    <name type="scientific">Bacillus manliponensis</name>
    <dbReference type="NCBI Taxonomy" id="574376"/>
    <lineage>
        <taxon>Bacteria</taxon>
        <taxon>Bacillati</taxon>
        <taxon>Bacillota</taxon>
        <taxon>Bacilli</taxon>
        <taxon>Bacillales</taxon>
        <taxon>Bacillaceae</taxon>
        <taxon>Bacillus</taxon>
        <taxon>Bacillus cereus group</taxon>
    </lineage>
</organism>
<comment type="caution">
    <text evidence="2">The sequence shown here is derived from an EMBL/GenBank/DDBJ whole genome shotgun (WGS) entry which is preliminary data.</text>
</comment>
<gene>
    <name evidence="2" type="ORF">BAMA_04575</name>
</gene>
<evidence type="ECO:0000259" key="1">
    <source>
        <dbReference type="PROSITE" id="PS50075"/>
    </source>
</evidence>
<dbReference type="EMBL" id="JOTN01000013">
    <property type="protein sequence ID" value="KEK18547.1"/>
    <property type="molecule type" value="Genomic_DNA"/>
</dbReference>
<dbReference type="PROSITE" id="PS50075">
    <property type="entry name" value="CARRIER"/>
    <property type="match status" value="1"/>
</dbReference>
<dbReference type="InterPro" id="IPR009081">
    <property type="entry name" value="PP-bd_ACP"/>
</dbReference>
<dbReference type="SUPFAM" id="SSF47336">
    <property type="entry name" value="ACP-like"/>
    <property type="match status" value="1"/>
</dbReference>
<dbReference type="AlphaFoldDB" id="A0A073JWG7"/>
<dbReference type="Proteomes" id="UP000027822">
    <property type="component" value="Unassembled WGS sequence"/>
</dbReference>
<name>A0A073JWG7_9BACI</name>
<accession>A0A073JWG7</accession>
<dbReference type="eggNOG" id="COG0236">
    <property type="taxonomic scope" value="Bacteria"/>
</dbReference>
<evidence type="ECO:0000313" key="2">
    <source>
        <dbReference type="EMBL" id="KEK18547.1"/>
    </source>
</evidence>
<dbReference type="STRING" id="574376.BAMA_04575"/>
<feature type="domain" description="Carrier" evidence="1">
    <location>
        <begin position="1"/>
        <end position="76"/>
    </location>
</feature>
<dbReference type="InterPro" id="IPR036736">
    <property type="entry name" value="ACP-like_sf"/>
</dbReference>
<protein>
    <recommendedName>
        <fullName evidence="1">Carrier domain-containing protein</fullName>
    </recommendedName>
</protein>
<sequence length="76" mass="8683">MKDLVTEIVAKQLELQKNEIKEDANIFEDLGLDSTGVIELLLALEEECEIEFDMEELDPGNLESINAITEYILELR</sequence>